<keyword evidence="6 15" id="KW-0808">Transferase</keyword>
<evidence type="ECO:0000313" key="17">
    <source>
        <dbReference type="EMBL" id="ERK47028.1"/>
    </source>
</evidence>
<dbReference type="SUPFAM" id="SSF52374">
    <property type="entry name" value="Nucleotidylyl transferase"/>
    <property type="match status" value="1"/>
</dbReference>
<evidence type="ECO:0000256" key="9">
    <source>
        <dbReference type="ARBA" id="ARBA00022777"/>
    </source>
</evidence>
<dbReference type="NCBIfam" id="NF004162">
    <property type="entry name" value="PRK05627.1-5"/>
    <property type="match status" value="1"/>
</dbReference>
<name>U2R0F6_9FIRM</name>
<dbReference type="Pfam" id="PF06574">
    <property type="entry name" value="FAD_syn"/>
    <property type="match status" value="1"/>
</dbReference>
<dbReference type="EC" id="2.7.7.2" evidence="15"/>
<dbReference type="Pfam" id="PF01687">
    <property type="entry name" value="Flavokinase"/>
    <property type="match status" value="1"/>
</dbReference>
<comment type="pathway">
    <text evidence="3 15">Cofactor biosynthesis; FMN biosynthesis; FMN from riboflavin (ATP route): step 1/1.</text>
</comment>
<comment type="function">
    <text evidence="1">Catalyzes the phosphorylation of riboflavin to FMN followed by the adenylation of FMN to FAD.</text>
</comment>
<evidence type="ECO:0000256" key="1">
    <source>
        <dbReference type="ARBA" id="ARBA00002121"/>
    </source>
</evidence>
<dbReference type="InterPro" id="IPR014729">
    <property type="entry name" value="Rossmann-like_a/b/a_fold"/>
</dbReference>
<evidence type="ECO:0000313" key="18">
    <source>
        <dbReference type="Proteomes" id="UP000016658"/>
    </source>
</evidence>
<dbReference type="NCBIfam" id="TIGR00083">
    <property type="entry name" value="ribF"/>
    <property type="match status" value="1"/>
</dbReference>
<evidence type="ECO:0000256" key="12">
    <source>
        <dbReference type="ARBA" id="ARBA00023268"/>
    </source>
</evidence>
<evidence type="ECO:0000256" key="14">
    <source>
        <dbReference type="ARBA" id="ARBA00049494"/>
    </source>
</evidence>
<dbReference type="InterPro" id="IPR023465">
    <property type="entry name" value="Riboflavin_kinase_dom_sf"/>
</dbReference>
<reference evidence="17 18" key="1">
    <citation type="submission" date="2013-06" db="EMBL/GenBank/DDBJ databases">
        <authorList>
            <person name="Weinstock G."/>
            <person name="Sodergren E."/>
            <person name="Lobos E.A."/>
            <person name="Fulton L."/>
            <person name="Fulton R."/>
            <person name="Courtney L."/>
            <person name="Fronick C."/>
            <person name="O'Laughlin M."/>
            <person name="Godfrey J."/>
            <person name="Wilson R.M."/>
            <person name="Miner T."/>
            <person name="Farmer C."/>
            <person name="Delehaunty K."/>
            <person name="Cordes M."/>
            <person name="Minx P."/>
            <person name="Tomlinson C."/>
            <person name="Chen J."/>
            <person name="Wollam A."/>
            <person name="Pepin K.H."/>
            <person name="Bhonagiri V."/>
            <person name="Zhang X."/>
            <person name="Warren W."/>
            <person name="Mitreva M."/>
            <person name="Mardis E.R."/>
            <person name="Wilson R.K."/>
        </authorList>
    </citation>
    <scope>NUCLEOTIDE SEQUENCE [LARGE SCALE GENOMIC DNA]</scope>
    <source>
        <strain evidence="17 18">ATCC 27803</strain>
    </source>
</reference>
<protein>
    <recommendedName>
        <fullName evidence="15">Riboflavin biosynthesis protein</fullName>
    </recommendedName>
    <domain>
        <recommendedName>
            <fullName evidence="15">Riboflavin kinase</fullName>
            <ecNumber evidence="15">2.7.1.26</ecNumber>
        </recommendedName>
        <alternativeName>
            <fullName evidence="15">Flavokinase</fullName>
        </alternativeName>
    </domain>
    <domain>
        <recommendedName>
            <fullName evidence="15">FMN adenylyltransferase</fullName>
            <ecNumber evidence="15">2.7.7.2</ecNumber>
        </recommendedName>
        <alternativeName>
            <fullName evidence="15">FAD pyrophosphorylase</fullName>
        </alternativeName>
        <alternativeName>
            <fullName evidence="15">FAD synthase</fullName>
        </alternativeName>
    </domain>
</protein>
<dbReference type="Proteomes" id="UP000016658">
    <property type="component" value="Unassembled WGS sequence"/>
</dbReference>
<evidence type="ECO:0000256" key="10">
    <source>
        <dbReference type="ARBA" id="ARBA00022827"/>
    </source>
</evidence>
<dbReference type="Gene3D" id="2.40.30.30">
    <property type="entry name" value="Riboflavin kinase-like"/>
    <property type="match status" value="1"/>
</dbReference>
<keyword evidence="9 15" id="KW-0418">Kinase</keyword>
<evidence type="ECO:0000256" key="4">
    <source>
        <dbReference type="ARBA" id="ARBA00022630"/>
    </source>
</evidence>
<dbReference type="SMART" id="SM00904">
    <property type="entry name" value="Flavokinase"/>
    <property type="match status" value="1"/>
</dbReference>
<dbReference type="CDD" id="cd02064">
    <property type="entry name" value="FAD_synthetase_N"/>
    <property type="match status" value="1"/>
</dbReference>
<dbReference type="SUPFAM" id="SSF82114">
    <property type="entry name" value="Riboflavin kinase-like"/>
    <property type="match status" value="1"/>
</dbReference>
<comment type="similarity">
    <text evidence="15">Belongs to the ribF family.</text>
</comment>
<keyword evidence="7 15" id="KW-0548">Nucleotidyltransferase</keyword>
<evidence type="ECO:0000256" key="5">
    <source>
        <dbReference type="ARBA" id="ARBA00022643"/>
    </source>
</evidence>
<keyword evidence="10 15" id="KW-0274">FAD</keyword>
<dbReference type="PANTHER" id="PTHR22749">
    <property type="entry name" value="RIBOFLAVIN KINASE/FMN ADENYLYLTRANSFERASE"/>
    <property type="match status" value="1"/>
</dbReference>
<comment type="catalytic activity">
    <reaction evidence="13 15">
        <text>riboflavin + ATP = FMN + ADP + H(+)</text>
        <dbReference type="Rhea" id="RHEA:14357"/>
        <dbReference type="ChEBI" id="CHEBI:15378"/>
        <dbReference type="ChEBI" id="CHEBI:30616"/>
        <dbReference type="ChEBI" id="CHEBI:57986"/>
        <dbReference type="ChEBI" id="CHEBI:58210"/>
        <dbReference type="ChEBI" id="CHEBI:456216"/>
        <dbReference type="EC" id="2.7.1.26"/>
    </reaction>
</comment>
<dbReference type="UniPathway" id="UPA00276">
    <property type="reaction ID" value="UER00406"/>
</dbReference>
<dbReference type="GO" id="GO:0005524">
    <property type="term" value="F:ATP binding"/>
    <property type="evidence" value="ECO:0007669"/>
    <property type="project" value="UniProtKB-UniRule"/>
</dbReference>
<dbReference type="NCBIfam" id="TIGR00125">
    <property type="entry name" value="cyt_tran_rel"/>
    <property type="match status" value="1"/>
</dbReference>
<dbReference type="InterPro" id="IPR004821">
    <property type="entry name" value="Cyt_trans-like"/>
</dbReference>
<evidence type="ECO:0000256" key="13">
    <source>
        <dbReference type="ARBA" id="ARBA00047880"/>
    </source>
</evidence>
<evidence type="ECO:0000256" key="11">
    <source>
        <dbReference type="ARBA" id="ARBA00022840"/>
    </source>
</evidence>
<dbReference type="GO" id="GO:0008531">
    <property type="term" value="F:riboflavin kinase activity"/>
    <property type="evidence" value="ECO:0007669"/>
    <property type="project" value="UniProtKB-UniRule"/>
</dbReference>
<dbReference type="PATRIC" id="fig|649755.3.peg.200"/>
<comment type="caution">
    <text evidence="17">The sequence shown here is derived from an EMBL/GenBank/DDBJ whole genome shotgun (WGS) entry which is preliminary data.</text>
</comment>
<dbReference type="GO" id="GO:0003919">
    <property type="term" value="F:FMN adenylyltransferase activity"/>
    <property type="evidence" value="ECO:0007669"/>
    <property type="project" value="UniProtKB-UniRule"/>
</dbReference>
<dbReference type="EC" id="2.7.1.26" evidence="15"/>
<comment type="pathway">
    <text evidence="2 15">Cofactor biosynthesis; FAD biosynthesis; FAD from FMN: step 1/1.</text>
</comment>
<dbReference type="AlphaFoldDB" id="U2R0F6"/>
<keyword evidence="12" id="KW-0511">Multifunctional enzyme</keyword>
<evidence type="ECO:0000256" key="2">
    <source>
        <dbReference type="ARBA" id="ARBA00004726"/>
    </source>
</evidence>
<keyword evidence="4 15" id="KW-0285">Flavoprotein</keyword>
<dbReference type="InterPro" id="IPR015865">
    <property type="entry name" value="Riboflavin_kinase_bac/euk"/>
</dbReference>
<dbReference type="InterPro" id="IPR015864">
    <property type="entry name" value="FAD_synthase"/>
</dbReference>
<comment type="catalytic activity">
    <reaction evidence="14 15">
        <text>FMN + ATP + H(+) = FAD + diphosphate</text>
        <dbReference type="Rhea" id="RHEA:17237"/>
        <dbReference type="ChEBI" id="CHEBI:15378"/>
        <dbReference type="ChEBI" id="CHEBI:30616"/>
        <dbReference type="ChEBI" id="CHEBI:33019"/>
        <dbReference type="ChEBI" id="CHEBI:57692"/>
        <dbReference type="ChEBI" id="CHEBI:58210"/>
        <dbReference type="EC" id="2.7.7.2"/>
    </reaction>
</comment>
<dbReference type="UniPathway" id="UPA00277">
    <property type="reaction ID" value="UER00407"/>
</dbReference>
<keyword evidence="8 15" id="KW-0547">Nucleotide-binding</keyword>
<dbReference type="FunFam" id="2.40.30.30:FF:000003">
    <property type="entry name" value="Riboflavin biosynthesis protein"/>
    <property type="match status" value="1"/>
</dbReference>
<dbReference type="OrthoDB" id="9803667at2"/>
<evidence type="ECO:0000256" key="6">
    <source>
        <dbReference type="ARBA" id="ARBA00022679"/>
    </source>
</evidence>
<dbReference type="GO" id="GO:0006747">
    <property type="term" value="P:FAD biosynthetic process"/>
    <property type="evidence" value="ECO:0007669"/>
    <property type="project" value="UniProtKB-UniRule"/>
</dbReference>
<evidence type="ECO:0000256" key="7">
    <source>
        <dbReference type="ARBA" id="ARBA00022695"/>
    </source>
</evidence>
<feature type="domain" description="Riboflavin kinase" evidence="16">
    <location>
        <begin position="181"/>
        <end position="306"/>
    </location>
</feature>
<evidence type="ECO:0000259" key="16">
    <source>
        <dbReference type="SMART" id="SM00904"/>
    </source>
</evidence>
<gene>
    <name evidence="17" type="ORF">HMPREF0367_00219</name>
</gene>
<keyword evidence="11 15" id="KW-0067">ATP-binding</keyword>
<dbReference type="PIRSF" id="PIRSF004491">
    <property type="entry name" value="FAD_Synth"/>
    <property type="match status" value="1"/>
</dbReference>
<sequence length="325" mass="37400">MVMNIIRINHKHIPPVFNKTVACIGYFDGFHKGHQQLVKQAIEIAQKKNIDVSIITFDPDPWHIFKPEMKLYHLMSLSDKIQVSKSLGAQNFYILTFTKDFASLSADQFHDVLHQMNIDTLVCGFDFQYGCKNAGNVETLKKQNLFDVVVVDSINEDNKKISSSRIEPMILEGNVYDANHMTGYIYSIHGKIVHGFKRGSTLLNIPTANLLVDEEYVIPNTGVYAGCVSVDDTLYYAMINIGKNPTFENEIQTIEAHILNFDQDLYEKEVRFYFYKKIRDEKKFKNIDELKDQLVSDIKTTQNIMTSSNEVVKNTAKTWDKKLFM</sequence>
<keyword evidence="5 15" id="KW-0288">FMN</keyword>
<dbReference type="HOGENOM" id="CLU_048437_0_2_9"/>
<organism evidence="17 18">
    <name type="scientific">Faecalitalea cylindroides ATCC 27803</name>
    <dbReference type="NCBI Taxonomy" id="649755"/>
    <lineage>
        <taxon>Bacteria</taxon>
        <taxon>Bacillati</taxon>
        <taxon>Bacillota</taxon>
        <taxon>Erysipelotrichia</taxon>
        <taxon>Erysipelotrichales</taxon>
        <taxon>Erysipelotrichaceae</taxon>
        <taxon>Faecalitalea</taxon>
    </lineage>
</organism>
<evidence type="ECO:0000256" key="8">
    <source>
        <dbReference type="ARBA" id="ARBA00022741"/>
    </source>
</evidence>
<dbReference type="EMBL" id="AWVI01000011">
    <property type="protein sequence ID" value="ERK47028.1"/>
    <property type="molecule type" value="Genomic_DNA"/>
</dbReference>
<dbReference type="GO" id="GO:0009398">
    <property type="term" value="P:FMN biosynthetic process"/>
    <property type="evidence" value="ECO:0007669"/>
    <property type="project" value="UniProtKB-UniRule"/>
</dbReference>
<evidence type="ECO:0000256" key="15">
    <source>
        <dbReference type="PIRNR" id="PIRNR004491"/>
    </source>
</evidence>
<proteinExistence type="inferred from homology"/>
<dbReference type="GO" id="GO:0009231">
    <property type="term" value="P:riboflavin biosynthetic process"/>
    <property type="evidence" value="ECO:0007669"/>
    <property type="project" value="InterPro"/>
</dbReference>
<dbReference type="PANTHER" id="PTHR22749:SF6">
    <property type="entry name" value="RIBOFLAVIN KINASE"/>
    <property type="match status" value="1"/>
</dbReference>
<accession>U2R0F6</accession>
<dbReference type="InterPro" id="IPR002606">
    <property type="entry name" value="Riboflavin_kinase_bac"/>
</dbReference>
<dbReference type="InterPro" id="IPR023468">
    <property type="entry name" value="Riboflavin_kinase"/>
</dbReference>
<dbReference type="Gene3D" id="3.40.50.620">
    <property type="entry name" value="HUPs"/>
    <property type="match status" value="1"/>
</dbReference>
<evidence type="ECO:0000256" key="3">
    <source>
        <dbReference type="ARBA" id="ARBA00005201"/>
    </source>
</evidence>